<keyword evidence="2" id="KW-1185">Reference proteome</keyword>
<dbReference type="InterPro" id="IPR003749">
    <property type="entry name" value="ThiS/MoaD-like"/>
</dbReference>
<dbReference type="Gene3D" id="3.10.20.30">
    <property type="match status" value="1"/>
</dbReference>
<dbReference type="CDD" id="cd17040">
    <property type="entry name" value="Ubl_MoaD_like"/>
    <property type="match status" value="1"/>
</dbReference>
<organism evidence="1 2">
    <name type="scientific">Desulfoferula mesophila</name>
    <dbReference type="NCBI Taxonomy" id="3058419"/>
    <lineage>
        <taxon>Bacteria</taxon>
        <taxon>Pseudomonadati</taxon>
        <taxon>Thermodesulfobacteriota</taxon>
        <taxon>Desulfarculia</taxon>
        <taxon>Desulfarculales</taxon>
        <taxon>Desulfarculaceae</taxon>
        <taxon>Desulfoferula</taxon>
    </lineage>
</organism>
<dbReference type="Proteomes" id="UP001366166">
    <property type="component" value="Chromosome"/>
</dbReference>
<dbReference type="Pfam" id="PF02597">
    <property type="entry name" value="ThiS"/>
    <property type="match status" value="1"/>
</dbReference>
<proteinExistence type="predicted"/>
<dbReference type="EMBL" id="AP028679">
    <property type="protein sequence ID" value="BEQ16681.1"/>
    <property type="molecule type" value="Genomic_DNA"/>
</dbReference>
<dbReference type="InterPro" id="IPR016155">
    <property type="entry name" value="Mopterin_synth/thiamin_S_b"/>
</dbReference>
<gene>
    <name evidence="1" type="ORF">FAK_37470</name>
</gene>
<dbReference type="RefSeq" id="WP_338602861.1">
    <property type="nucleotide sequence ID" value="NZ_AP028679.1"/>
</dbReference>
<dbReference type="InterPro" id="IPR012675">
    <property type="entry name" value="Beta-grasp_dom_sf"/>
</dbReference>
<dbReference type="KEGG" id="dmp:FAK_37470"/>
<protein>
    <submittedName>
        <fullName evidence="1">Uncharacterized protein</fullName>
    </submittedName>
</protein>
<reference evidence="2" key="1">
    <citation type="journal article" date="2023" name="Arch. Microbiol.">
        <title>Desulfoferula mesophilus gen. nov. sp. nov., a mesophilic sulfate-reducing bacterium isolated from a brackish lake sediment.</title>
        <authorList>
            <person name="Watanabe T."/>
            <person name="Yabe T."/>
            <person name="Tsuji J.M."/>
            <person name="Fukui M."/>
        </authorList>
    </citation>
    <scope>NUCLEOTIDE SEQUENCE [LARGE SCALE GENOMIC DNA]</scope>
    <source>
        <strain evidence="2">12FAK</strain>
    </source>
</reference>
<dbReference type="SUPFAM" id="SSF54285">
    <property type="entry name" value="MoaD/ThiS"/>
    <property type="match status" value="1"/>
</dbReference>
<name>A0AAU9EHS9_9BACT</name>
<evidence type="ECO:0000313" key="1">
    <source>
        <dbReference type="EMBL" id="BEQ16681.1"/>
    </source>
</evidence>
<evidence type="ECO:0000313" key="2">
    <source>
        <dbReference type="Proteomes" id="UP001366166"/>
    </source>
</evidence>
<sequence>MQITVKLAGPLRKQVEGLVGGEKTLELAQGTTVSQAIEELGLTGKVRMLMLNGRPLQKDAPMMNGDRLMLLPPSLAYNMYVATNFLAPSVREDINKKS</sequence>
<accession>A0AAU9EHS9</accession>
<dbReference type="AlphaFoldDB" id="A0AAU9EHS9"/>